<dbReference type="SMART" id="SM00418">
    <property type="entry name" value="HTH_ARSR"/>
    <property type="match status" value="1"/>
</dbReference>
<evidence type="ECO:0000313" key="6">
    <source>
        <dbReference type="Proteomes" id="UP000859505"/>
    </source>
</evidence>
<dbReference type="EMBL" id="DACTUL010000004">
    <property type="protein sequence ID" value="HAT6343175.1"/>
    <property type="molecule type" value="Genomic_DNA"/>
</dbReference>
<dbReference type="SUPFAM" id="SSF46785">
    <property type="entry name" value="Winged helix' DNA-binding domain"/>
    <property type="match status" value="1"/>
</dbReference>
<name>A0AAD3YIL6_AERHY</name>
<dbReference type="InterPro" id="IPR036390">
    <property type="entry name" value="WH_DNA-bd_sf"/>
</dbReference>
<accession>A0AAD3YIL6</accession>
<sequence length="127" mass="13904">MNKDTATKVFESLASGIRLDVWRLLVKAGLEGMVAGQLASELDIAPNTLSFHLKAMLHAGLVSVEQEGRFLRYRANIPLMLDLIGYLTEECCYGNPEQCSDMRSAANCTPEVLPPVHTCTNKESCSS</sequence>
<evidence type="ECO:0000256" key="3">
    <source>
        <dbReference type="ARBA" id="ARBA00023163"/>
    </source>
</evidence>
<evidence type="ECO:0000256" key="1">
    <source>
        <dbReference type="ARBA" id="ARBA00023015"/>
    </source>
</evidence>
<comment type="caution">
    <text evidence="5">The sequence shown here is derived from an EMBL/GenBank/DDBJ whole genome shotgun (WGS) entry which is preliminary data.</text>
</comment>
<protein>
    <submittedName>
        <fullName evidence="5">Helix-turn-helix transcriptional regulator</fullName>
    </submittedName>
</protein>
<dbReference type="InterPro" id="IPR011991">
    <property type="entry name" value="ArsR-like_HTH"/>
</dbReference>
<dbReference type="Pfam" id="PF12840">
    <property type="entry name" value="HTH_20"/>
    <property type="match status" value="1"/>
</dbReference>
<keyword evidence="2" id="KW-0238">DNA-binding</keyword>
<proteinExistence type="predicted"/>
<dbReference type="RefSeq" id="WP_005303831.1">
    <property type="nucleotide sequence ID" value="NZ_CP083944.1"/>
</dbReference>
<dbReference type="PROSITE" id="PS50987">
    <property type="entry name" value="HTH_ARSR_2"/>
    <property type="match status" value="1"/>
</dbReference>
<dbReference type="AlphaFoldDB" id="A0AAD3YIL6"/>
<dbReference type="CDD" id="cd00090">
    <property type="entry name" value="HTH_ARSR"/>
    <property type="match status" value="1"/>
</dbReference>
<dbReference type="GO" id="GO:0003700">
    <property type="term" value="F:DNA-binding transcription factor activity"/>
    <property type="evidence" value="ECO:0007669"/>
    <property type="project" value="InterPro"/>
</dbReference>
<reference evidence="5" key="2">
    <citation type="submission" date="2020-01" db="EMBL/GenBank/DDBJ databases">
        <authorList>
            <consortium name="NCBI Pathogen Detection Project"/>
        </authorList>
    </citation>
    <scope>NUCLEOTIDE SEQUENCE</scope>
    <source>
        <strain evidence="5">OLC2673_Aeromonas</strain>
    </source>
</reference>
<organism evidence="5 6">
    <name type="scientific">Aeromonas hydrophila</name>
    <dbReference type="NCBI Taxonomy" id="644"/>
    <lineage>
        <taxon>Bacteria</taxon>
        <taxon>Pseudomonadati</taxon>
        <taxon>Pseudomonadota</taxon>
        <taxon>Gammaproteobacteria</taxon>
        <taxon>Aeromonadales</taxon>
        <taxon>Aeromonadaceae</taxon>
        <taxon>Aeromonas</taxon>
    </lineage>
</organism>
<keyword evidence="3" id="KW-0804">Transcription</keyword>
<dbReference type="PANTHER" id="PTHR43132">
    <property type="entry name" value="ARSENICAL RESISTANCE OPERON REPRESSOR ARSR-RELATED"/>
    <property type="match status" value="1"/>
</dbReference>
<dbReference type="InterPro" id="IPR036388">
    <property type="entry name" value="WH-like_DNA-bd_sf"/>
</dbReference>
<evidence type="ECO:0000313" key="5">
    <source>
        <dbReference type="EMBL" id="HAT6343175.1"/>
    </source>
</evidence>
<reference evidence="5" key="1">
    <citation type="journal article" date="2018" name="Genome Biol.">
        <title>SKESA: strategic k-mer extension for scrupulous assemblies.</title>
        <authorList>
            <person name="Souvorov A."/>
            <person name="Agarwala R."/>
            <person name="Lipman D.J."/>
        </authorList>
    </citation>
    <scope>NUCLEOTIDE SEQUENCE</scope>
    <source>
        <strain evidence="5">OLC2673_Aeromonas</strain>
    </source>
</reference>
<gene>
    <name evidence="5" type="ORF">JAJ28_000868</name>
</gene>
<dbReference type="PRINTS" id="PR00778">
    <property type="entry name" value="HTHARSR"/>
</dbReference>
<dbReference type="InterPro" id="IPR051011">
    <property type="entry name" value="Metal_resp_trans_reg"/>
</dbReference>
<dbReference type="PANTHER" id="PTHR43132:SF2">
    <property type="entry name" value="ARSENICAL RESISTANCE OPERON REPRESSOR ARSR-RELATED"/>
    <property type="match status" value="1"/>
</dbReference>
<feature type="domain" description="HTH arsR-type" evidence="4">
    <location>
        <begin position="1"/>
        <end position="95"/>
    </location>
</feature>
<keyword evidence="1" id="KW-0805">Transcription regulation</keyword>
<dbReference type="InterPro" id="IPR001845">
    <property type="entry name" value="HTH_ArsR_DNA-bd_dom"/>
</dbReference>
<evidence type="ECO:0000259" key="4">
    <source>
        <dbReference type="PROSITE" id="PS50987"/>
    </source>
</evidence>
<dbReference type="GO" id="GO:0003677">
    <property type="term" value="F:DNA binding"/>
    <property type="evidence" value="ECO:0007669"/>
    <property type="project" value="UniProtKB-KW"/>
</dbReference>
<evidence type="ECO:0000256" key="2">
    <source>
        <dbReference type="ARBA" id="ARBA00023125"/>
    </source>
</evidence>
<dbReference type="Gene3D" id="1.10.10.10">
    <property type="entry name" value="Winged helix-like DNA-binding domain superfamily/Winged helix DNA-binding domain"/>
    <property type="match status" value="1"/>
</dbReference>
<dbReference type="Proteomes" id="UP000859505">
    <property type="component" value="Unassembled WGS sequence"/>
</dbReference>